<name>A0AAD8PDI3_BABGI</name>
<dbReference type="EMBL" id="JAVEPI010000004">
    <property type="protein sequence ID" value="KAK1442186.1"/>
    <property type="molecule type" value="Genomic_DNA"/>
</dbReference>
<reference evidence="2" key="1">
    <citation type="submission" date="2023-08" db="EMBL/GenBank/DDBJ databases">
        <title>Draft sequence of the Babesia gibsoni genome.</title>
        <authorList>
            <person name="Yamagishi J.Y."/>
            <person name="Xuan X.X."/>
        </authorList>
    </citation>
    <scope>NUCLEOTIDE SEQUENCE</scope>
    <source>
        <strain evidence="2">Azabu</strain>
    </source>
</reference>
<dbReference type="Proteomes" id="UP001230268">
    <property type="component" value="Unassembled WGS sequence"/>
</dbReference>
<organism evidence="2 3">
    <name type="scientific">Babesia gibsoni</name>
    <dbReference type="NCBI Taxonomy" id="33632"/>
    <lineage>
        <taxon>Eukaryota</taxon>
        <taxon>Sar</taxon>
        <taxon>Alveolata</taxon>
        <taxon>Apicomplexa</taxon>
        <taxon>Aconoidasida</taxon>
        <taxon>Piroplasmida</taxon>
        <taxon>Babesiidae</taxon>
        <taxon>Babesia</taxon>
    </lineage>
</organism>
<protein>
    <submittedName>
        <fullName evidence="2">Uncharacterized protein</fullName>
    </submittedName>
</protein>
<gene>
    <name evidence="2" type="ORF">BgAZ_402160</name>
</gene>
<evidence type="ECO:0000313" key="3">
    <source>
        <dbReference type="Proteomes" id="UP001230268"/>
    </source>
</evidence>
<accession>A0AAD8PDI3</accession>
<comment type="caution">
    <text evidence="2">The sequence shown here is derived from an EMBL/GenBank/DDBJ whole genome shotgun (WGS) entry which is preliminary data.</text>
</comment>
<feature type="signal peptide" evidence="1">
    <location>
        <begin position="1"/>
        <end position="17"/>
    </location>
</feature>
<feature type="chain" id="PRO_5041949605" evidence="1">
    <location>
        <begin position="18"/>
        <end position="159"/>
    </location>
</feature>
<proteinExistence type="predicted"/>
<sequence length="159" mass="18312">MINCCVVLVCFLSYAAAWVLARRRRPRCHKSGKNRALIALGFGNITTFITLRSLGGHLREMYEIVKNLDPEKYEFKFISDEEDHLTMVAFRERLLDLAIPKKERKQTGISAPPKDLFYTVTVPKTGRYSKFTLLTTIVKSLLQCLLHIHRIKPDIVSDM</sequence>
<dbReference type="AlphaFoldDB" id="A0AAD8PDI3"/>
<keyword evidence="1" id="KW-0732">Signal</keyword>
<evidence type="ECO:0000313" key="2">
    <source>
        <dbReference type="EMBL" id="KAK1442186.1"/>
    </source>
</evidence>
<keyword evidence="3" id="KW-1185">Reference proteome</keyword>
<evidence type="ECO:0000256" key="1">
    <source>
        <dbReference type="SAM" id="SignalP"/>
    </source>
</evidence>